<feature type="domain" description="F-box" evidence="1">
    <location>
        <begin position="25"/>
        <end position="71"/>
    </location>
</feature>
<keyword evidence="4" id="KW-1185">Reference proteome</keyword>
<protein>
    <recommendedName>
        <fullName evidence="5">F-box domain-containing protein</fullName>
    </recommendedName>
</protein>
<evidence type="ECO:0008006" key="5">
    <source>
        <dbReference type="Google" id="ProtNLM"/>
    </source>
</evidence>
<dbReference type="InterPro" id="IPR008979">
    <property type="entry name" value="Galactose-bd-like_sf"/>
</dbReference>
<dbReference type="InterPro" id="IPR001810">
    <property type="entry name" value="F-box_dom"/>
</dbReference>
<dbReference type="SUPFAM" id="SSF49785">
    <property type="entry name" value="Galactose-binding domain-like"/>
    <property type="match status" value="1"/>
</dbReference>
<organism evidence="3 4">
    <name type="scientific">Molorchus minor</name>
    <dbReference type="NCBI Taxonomy" id="1323400"/>
    <lineage>
        <taxon>Eukaryota</taxon>
        <taxon>Metazoa</taxon>
        <taxon>Ecdysozoa</taxon>
        <taxon>Arthropoda</taxon>
        <taxon>Hexapoda</taxon>
        <taxon>Insecta</taxon>
        <taxon>Pterygota</taxon>
        <taxon>Neoptera</taxon>
        <taxon>Endopterygota</taxon>
        <taxon>Coleoptera</taxon>
        <taxon>Polyphaga</taxon>
        <taxon>Cucujiformia</taxon>
        <taxon>Chrysomeloidea</taxon>
        <taxon>Cerambycidae</taxon>
        <taxon>Lamiinae</taxon>
        <taxon>Monochamini</taxon>
        <taxon>Molorchus</taxon>
    </lineage>
</organism>
<dbReference type="Gene3D" id="1.20.1280.50">
    <property type="match status" value="1"/>
</dbReference>
<evidence type="ECO:0000313" key="4">
    <source>
        <dbReference type="Proteomes" id="UP001162164"/>
    </source>
</evidence>
<name>A0ABQ9J0D1_9CUCU</name>
<evidence type="ECO:0000259" key="1">
    <source>
        <dbReference type="PROSITE" id="PS50181"/>
    </source>
</evidence>
<reference evidence="3" key="1">
    <citation type="journal article" date="2023" name="Insect Mol. Biol.">
        <title>Genome sequencing provides insights into the evolution of gene families encoding plant cell wall-degrading enzymes in longhorned beetles.</title>
        <authorList>
            <person name="Shin N.R."/>
            <person name="Okamura Y."/>
            <person name="Kirsch R."/>
            <person name="Pauchet Y."/>
        </authorList>
    </citation>
    <scope>NUCLEOTIDE SEQUENCE</scope>
    <source>
        <strain evidence="3">MMC_N1</strain>
    </source>
</reference>
<dbReference type="EMBL" id="JAPWTJ010001650">
    <property type="protein sequence ID" value="KAJ8970262.1"/>
    <property type="molecule type" value="Genomic_DNA"/>
</dbReference>
<sequence length="279" mass="32796">MDNKYVPVEQFQFHEPFENDSKGLYFNNIYVPEEIVENILSHITPKDLLGLTLVCKKWCNIIKSDNLWTRIYNKHFINKPKELPWYVFYCFFNTNNFVNMLRNGNGQENFEHWTILKNSGDQFTIENPPSGCYELPQNIADFNGCASCFVTSFKNCCKAQIISLKEKRLLGYIINKFMPHIYASEWVAGHYDCIYKLSIKGFANKSSDCSYVPIDDLVAIRPFHVTRAYVMNWKWKKVEVLVKEYPRNITKLVFEHEGSEDTQINFCRSHYGSKMTGEY</sequence>
<dbReference type="InterPro" id="IPR036047">
    <property type="entry name" value="F-box-like_dom_sf"/>
</dbReference>
<dbReference type="Pfam" id="PF12937">
    <property type="entry name" value="F-box-like"/>
    <property type="match status" value="1"/>
</dbReference>
<dbReference type="PANTHER" id="PTHR12125:SF5">
    <property type="entry name" value="F-BOX DOMAIN-CONTAINING PROTEIN"/>
    <property type="match status" value="1"/>
</dbReference>
<evidence type="ECO:0000313" key="3">
    <source>
        <dbReference type="EMBL" id="KAJ8970262.1"/>
    </source>
</evidence>
<gene>
    <name evidence="3" type="ORF">NQ317_018125</name>
</gene>
<dbReference type="SMART" id="SM00256">
    <property type="entry name" value="FBOX"/>
    <property type="match status" value="1"/>
</dbReference>
<dbReference type="Pfam" id="PF04300">
    <property type="entry name" value="FBA"/>
    <property type="match status" value="1"/>
</dbReference>
<feature type="domain" description="FBA" evidence="2">
    <location>
        <begin position="89"/>
        <end position="279"/>
    </location>
</feature>
<dbReference type="Proteomes" id="UP001162164">
    <property type="component" value="Unassembled WGS sequence"/>
</dbReference>
<dbReference type="Gene3D" id="2.60.120.260">
    <property type="entry name" value="Galactose-binding domain-like"/>
    <property type="match status" value="1"/>
</dbReference>
<proteinExistence type="predicted"/>
<dbReference type="PROSITE" id="PS51114">
    <property type="entry name" value="FBA"/>
    <property type="match status" value="1"/>
</dbReference>
<comment type="caution">
    <text evidence="3">The sequence shown here is derived from an EMBL/GenBank/DDBJ whole genome shotgun (WGS) entry which is preliminary data.</text>
</comment>
<dbReference type="SMART" id="SM01198">
    <property type="entry name" value="FBA"/>
    <property type="match status" value="1"/>
</dbReference>
<dbReference type="InterPro" id="IPR007397">
    <property type="entry name" value="F-box-assoc_dom"/>
</dbReference>
<dbReference type="PROSITE" id="PS50181">
    <property type="entry name" value="FBOX"/>
    <property type="match status" value="1"/>
</dbReference>
<dbReference type="SUPFAM" id="SSF81383">
    <property type="entry name" value="F-box domain"/>
    <property type="match status" value="1"/>
</dbReference>
<evidence type="ECO:0000259" key="2">
    <source>
        <dbReference type="PROSITE" id="PS51114"/>
    </source>
</evidence>
<dbReference type="InterPro" id="IPR039752">
    <property type="entry name" value="F-box_only"/>
</dbReference>
<dbReference type="PANTHER" id="PTHR12125">
    <property type="entry name" value="F-BOX ONLY PROTEIN 6-LIKE PROTEIN"/>
    <property type="match status" value="1"/>
</dbReference>
<accession>A0ABQ9J0D1</accession>